<evidence type="ECO:0000256" key="9">
    <source>
        <dbReference type="ARBA" id="ARBA00023136"/>
    </source>
</evidence>
<dbReference type="InterPro" id="IPR026050">
    <property type="entry name" value="C1GALT1/C1GALT1_chp1"/>
</dbReference>
<comment type="pathway">
    <text evidence="2">Protein modification; protein glycosylation.</text>
</comment>
<dbReference type="AlphaFoldDB" id="A0A6C0AQ81"/>
<organism evidence="11">
    <name type="scientific">viral metagenome</name>
    <dbReference type="NCBI Taxonomy" id="1070528"/>
    <lineage>
        <taxon>unclassified sequences</taxon>
        <taxon>metagenomes</taxon>
        <taxon>organismal metagenomes</taxon>
    </lineage>
</organism>
<dbReference type="InterPro" id="IPR003378">
    <property type="entry name" value="Fringe-like_glycosylTrfase"/>
</dbReference>
<keyword evidence="9" id="KW-0472">Membrane</keyword>
<evidence type="ECO:0000256" key="7">
    <source>
        <dbReference type="ARBA" id="ARBA00022968"/>
    </source>
</evidence>
<evidence type="ECO:0000256" key="8">
    <source>
        <dbReference type="ARBA" id="ARBA00022989"/>
    </source>
</evidence>
<keyword evidence="4" id="KW-0808">Transferase</keyword>
<comment type="subcellular location">
    <subcellularLocation>
        <location evidence="1">Membrane</location>
        <topology evidence="1">Single-pass type II membrane protein</topology>
    </subcellularLocation>
</comment>
<sequence length="244" mass="28462">MSKLIIGVYGCVTIDKYRDQIKKINETWANYDSSIKILFFLGEELHNDFSGTNYIYLPTVQNDYLSASYKQNLGLKYIYDHYTTDFVLMCGTDTFINIPKLLLFIKQYNPKENLYIGGHGDYRNIDNTPYYFHSGGPGFIITQKSLEMIYPFLDTMVEQWTSLCKTQQNNLGPACDVAIGYYLQKYTDVKLFKTNHNLFIHCNYKGIPCHQNNIDINKIISCHNMKLNDFDEFHTILVSNNFFI</sequence>
<name>A0A6C0AQ81_9ZZZZ</name>
<protein>
    <recommendedName>
        <fullName evidence="10">Fringe-like glycosyltransferase domain-containing protein</fullName>
    </recommendedName>
</protein>
<dbReference type="GO" id="GO:0016020">
    <property type="term" value="C:membrane"/>
    <property type="evidence" value="ECO:0007669"/>
    <property type="project" value="UniProtKB-SubCell"/>
</dbReference>
<proteinExistence type="predicted"/>
<dbReference type="GO" id="GO:0000166">
    <property type="term" value="F:nucleotide binding"/>
    <property type="evidence" value="ECO:0007669"/>
    <property type="project" value="UniProtKB-KW"/>
</dbReference>
<evidence type="ECO:0000256" key="6">
    <source>
        <dbReference type="ARBA" id="ARBA00022741"/>
    </source>
</evidence>
<accession>A0A6C0AQ81</accession>
<evidence type="ECO:0000313" key="11">
    <source>
        <dbReference type="EMBL" id="QHS81491.1"/>
    </source>
</evidence>
<evidence type="ECO:0000256" key="3">
    <source>
        <dbReference type="ARBA" id="ARBA00022676"/>
    </source>
</evidence>
<evidence type="ECO:0000256" key="2">
    <source>
        <dbReference type="ARBA" id="ARBA00004922"/>
    </source>
</evidence>
<keyword evidence="7" id="KW-0735">Signal-anchor</keyword>
<feature type="domain" description="Fringe-like glycosyltransferase" evidence="10">
    <location>
        <begin position="14"/>
        <end position="195"/>
    </location>
</feature>
<reference evidence="11" key="1">
    <citation type="journal article" date="2020" name="Nature">
        <title>Giant virus diversity and host interactions through global metagenomics.</title>
        <authorList>
            <person name="Schulz F."/>
            <person name="Roux S."/>
            <person name="Paez-Espino D."/>
            <person name="Jungbluth S."/>
            <person name="Walsh D.A."/>
            <person name="Denef V.J."/>
            <person name="McMahon K.D."/>
            <person name="Konstantinidis K.T."/>
            <person name="Eloe-Fadrosh E.A."/>
            <person name="Kyrpides N.C."/>
            <person name="Woyke T."/>
        </authorList>
    </citation>
    <scope>NUCLEOTIDE SEQUENCE</scope>
    <source>
        <strain evidence="11">GVMAG-S-1101164-72</strain>
    </source>
</reference>
<keyword evidence="8" id="KW-1133">Transmembrane helix</keyword>
<evidence type="ECO:0000259" key="10">
    <source>
        <dbReference type="Pfam" id="PF02434"/>
    </source>
</evidence>
<dbReference type="EMBL" id="MN740758">
    <property type="protein sequence ID" value="QHS81491.1"/>
    <property type="molecule type" value="Genomic_DNA"/>
</dbReference>
<evidence type="ECO:0000256" key="1">
    <source>
        <dbReference type="ARBA" id="ARBA00004606"/>
    </source>
</evidence>
<dbReference type="PANTHER" id="PTHR23033">
    <property type="entry name" value="BETA1,3-GALACTOSYLTRANSFERASE"/>
    <property type="match status" value="1"/>
</dbReference>
<keyword evidence="3" id="KW-0328">Glycosyltransferase</keyword>
<dbReference type="Pfam" id="PF02434">
    <property type="entry name" value="Fringe"/>
    <property type="match status" value="1"/>
</dbReference>
<keyword evidence="5" id="KW-0812">Transmembrane</keyword>
<evidence type="ECO:0000256" key="5">
    <source>
        <dbReference type="ARBA" id="ARBA00022692"/>
    </source>
</evidence>
<keyword evidence="6" id="KW-0547">Nucleotide-binding</keyword>
<evidence type="ECO:0000256" key="4">
    <source>
        <dbReference type="ARBA" id="ARBA00022679"/>
    </source>
</evidence>
<dbReference type="GO" id="GO:0016757">
    <property type="term" value="F:glycosyltransferase activity"/>
    <property type="evidence" value="ECO:0007669"/>
    <property type="project" value="UniProtKB-KW"/>
</dbReference>
<dbReference type="Gene3D" id="3.90.550.50">
    <property type="match status" value="1"/>
</dbReference>